<feature type="compositionally biased region" description="Basic residues" evidence="1">
    <location>
        <begin position="1"/>
        <end position="11"/>
    </location>
</feature>
<keyword evidence="3" id="KW-1185">Reference proteome</keyword>
<reference evidence="2 3" key="1">
    <citation type="submission" date="2019-07" db="EMBL/GenBank/DDBJ databases">
        <title>Draft genome assembly of a fouling barnacle, Amphibalanus amphitrite (Darwin, 1854): The first reference genome for Thecostraca.</title>
        <authorList>
            <person name="Kim W."/>
        </authorList>
    </citation>
    <scope>NUCLEOTIDE SEQUENCE [LARGE SCALE GENOMIC DNA]</scope>
    <source>
        <strain evidence="2">SNU_AA5</strain>
        <tissue evidence="2">Soma without cirri and trophi</tissue>
    </source>
</reference>
<proteinExistence type="predicted"/>
<feature type="compositionally biased region" description="Polar residues" evidence="1">
    <location>
        <begin position="69"/>
        <end position="84"/>
    </location>
</feature>
<name>A0A6A4V5Z4_AMPAM</name>
<evidence type="ECO:0000256" key="1">
    <source>
        <dbReference type="SAM" id="MobiDB-lite"/>
    </source>
</evidence>
<accession>A0A6A4V5Z4</accession>
<evidence type="ECO:0000313" key="2">
    <source>
        <dbReference type="EMBL" id="KAF0288589.1"/>
    </source>
</evidence>
<feature type="compositionally biased region" description="Pro residues" evidence="1">
    <location>
        <begin position="111"/>
        <end position="120"/>
    </location>
</feature>
<protein>
    <submittedName>
        <fullName evidence="2">Uncharacterized protein</fullName>
    </submittedName>
</protein>
<feature type="compositionally biased region" description="Basic residues" evidence="1">
    <location>
        <begin position="123"/>
        <end position="134"/>
    </location>
</feature>
<gene>
    <name evidence="2" type="ORF">FJT64_013035</name>
</gene>
<dbReference type="AlphaFoldDB" id="A0A6A4V5Z4"/>
<feature type="region of interest" description="Disordered" evidence="1">
    <location>
        <begin position="1"/>
        <end position="169"/>
    </location>
</feature>
<comment type="caution">
    <text evidence="2">The sequence shown here is derived from an EMBL/GenBank/DDBJ whole genome shotgun (WGS) entry which is preliminary data.</text>
</comment>
<dbReference type="OrthoDB" id="10261556at2759"/>
<sequence length="169" mass="18187">MLMPLGKRHCHSTVSAEPTRSVSRRRRRRTGVLPSDGEDSGDDCMLIGSQEFTAAVMADKQPVQPPAKPQTSPETGPGAQTETVAQPPEDIIVPSLTPPPVGLLSGLAAEDPPPPRPRPPAGNRRRPRPPRSRCRLQPPDMDVDEALEWMSSPEPARDTGGRVDAGEGR</sequence>
<dbReference type="Proteomes" id="UP000440578">
    <property type="component" value="Unassembled WGS sequence"/>
</dbReference>
<dbReference type="EMBL" id="VIIS01002099">
    <property type="protein sequence ID" value="KAF0288589.1"/>
    <property type="molecule type" value="Genomic_DNA"/>
</dbReference>
<evidence type="ECO:0000313" key="3">
    <source>
        <dbReference type="Proteomes" id="UP000440578"/>
    </source>
</evidence>
<organism evidence="2 3">
    <name type="scientific">Amphibalanus amphitrite</name>
    <name type="common">Striped barnacle</name>
    <name type="synonym">Balanus amphitrite</name>
    <dbReference type="NCBI Taxonomy" id="1232801"/>
    <lineage>
        <taxon>Eukaryota</taxon>
        <taxon>Metazoa</taxon>
        <taxon>Ecdysozoa</taxon>
        <taxon>Arthropoda</taxon>
        <taxon>Crustacea</taxon>
        <taxon>Multicrustacea</taxon>
        <taxon>Cirripedia</taxon>
        <taxon>Thoracica</taxon>
        <taxon>Thoracicalcarea</taxon>
        <taxon>Balanomorpha</taxon>
        <taxon>Balanoidea</taxon>
        <taxon>Balanidae</taxon>
        <taxon>Amphibalaninae</taxon>
        <taxon>Amphibalanus</taxon>
    </lineage>
</organism>
<feature type="compositionally biased region" description="Basic and acidic residues" evidence="1">
    <location>
        <begin position="155"/>
        <end position="169"/>
    </location>
</feature>